<dbReference type="InterPro" id="IPR058636">
    <property type="entry name" value="Beta-barrel_YknX"/>
</dbReference>
<protein>
    <submittedName>
        <fullName evidence="7">Efflux RND transporter periplasmic adaptor subunit</fullName>
    </submittedName>
</protein>
<feature type="domain" description="YknX-like beta-barrel" evidence="6">
    <location>
        <begin position="235"/>
        <end position="312"/>
    </location>
</feature>
<dbReference type="InterPro" id="IPR058639">
    <property type="entry name" value="BSH_YknX-like"/>
</dbReference>
<evidence type="ECO:0000313" key="7">
    <source>
        <dbReference type="EMBL" id="MFC2949239.1"/>
    </source>
</evidence>
<dbReference type="PANTHER" id="PTHR32347">
    <property type="entry name" value="EFFLUX SYSTEM COMPONENT YKNX-RELATED"/>
    <property type="match status" value="1"/>
</dbReference>
<dbReference type="EMBL" id="JBHRRZ010000034">
    <property type="protein sequence ID" value="MFC2949239.1"/>
    <property type="molecule type" value="Genomic_DNA"/>
</dbReference>
<evidence type="ECO:0000256" key="3">
    <source>
        <dbReference type="SAM" id="Coils"/>
    </source>
</evidence>
<sequence>MMKKQVVLLVAVLFLVVNVLLVALDDEGKVEQKAYISEWSPAMETDMAELLHKPGVLEPAEEWMVYFDDSLGSFQEFFVEEGTLVQQGDPLFAYEADNYAEAEAELTQNAETLRGEIAAIEEAIAQMEQYQIPSTQSESTEAALSSPLAPEPVEEASVQSADPAEAELMKEEYLIEKEKELSQKTAQLESIESSLAELQETGNTVVVESSYEGRVQSISESLADPVITIENIQLRAEGKLSEEERAEVEAGMPVEVSIKTTDTLIEGEITQVSDSPDSVLVEGESSYPFQVSLSEYTEEEGLLPGYHTGMAITLEESLGATAVYEEAVYDGAVWKMAENGILQQQAVDTGIYEDFMYEIKSGIEPGEWVAQSPTGQFRDGAVFITPLRAKEVPWRSIFRGGDWGENIITGMIAR</sequence>
<feature type="coiled-coil region" evidence="3">
    <location>
        <begin position="96"/>
        <end position="130"/>
    </location>
</feature>
<evidence type="ECO:0000259" key="6">
    <source>
        <dbReference type="Pfam" id="PF25990"/>
    </source>
</evidence>
<comment type="caution">
    <text evidence="7">The sequence shown here is derived from an EMBL/GenBank/DDBJ whole genome shotgun (WGS) entry which is preliminary data.</text>
</comment>
<evidence type="ECO:0000256" key="4">
    <source>
        <dbReference type="SAM" id="MobiDB-lite"/>
    </source>
</evidence>
<organism evidence="7 8">
    <name type="scientific">Virgibacillus sediminis</name>
    <dbReference type="NCBI Taxonomy" id="202260"/>
    <lineage>
        <taxon>Bacteria</taxon>
        <taxon>Bacillati</taxon>
        <taxon>Bacillota</taxon>
        <taxon>Bacilli</taxon>
        <taxon>Bacillales</taxon>
        <taxon>Bacillaceae</taxon>
        <taxon>Virgibacillus</taxon>
    </lineage>
</organism>
<keyword evidence="8" id="KW-1185">Reference proteome</keyword>
<dbReference type="PANTHER" id="PTHR32347:SF14">
    <property type="entry name" value="EFFLUX SYSTEM COMPONENT YKNX-RELATED"/>
    <property type="match status" value="1"/>
</dbReference>
<reference evidence="8" key="1">
    <citation type="journal article" date="2019" name="Int. J. Syst. Evol. Microbiol.">
        <title>The Global Catalogue of Microorganisms (GCM) 10K type strain sequencing project: providing services to taxonomists for standard genome sequencing and annotation.</title>
        <authorList>
            <consortium name="The Broad Institute Genomics Platform"/>
            <consortium name="The Broad Institute Genome Sequencing Center for Infectious Disease"/>
            <person name="Wu L."/>
            <person name="Ma J."/>
        </authorList>
    </citation>
    <scope>NUCLEOTIDE SEQUENCE [LARGE SCALE GENOMIC DNA]</scope>
    <source>
        <strain evidence="8">KCTC 13193</strain>
    </source>
</reference>
<feature type="compositionally biased region" description="Polar residues" evidence="4">
    <location>
        <begin position="133"/>
        <end position="143"/>
    </location>
</feature>
<gene>
    <name evidence="7" type="ORF">ACFODW_13030</name>
</gene>
<dbReference type="Pfam" id="PF25984">
    <property type="entry name" value="BSH_YknX"/>
    <property type="match status" value="1"/>
</dbReference>
<dbReference type="Proteomes" id="UP001595387">
    <property type="component" value="Unassembled WGS sequence"/>
</dbReference>
<evidence type="ECO:0000313" key="8">
    <source>
        <dbReference type="Proteomes" id="UP001595387"/>
    </source>
</evidence>
<feature type="coiled-coil region" evidence="3">
    <location>
        <begin position="174"/>
        <end position="201"/>
    </location>
</feature>
<feature type="region of interest" description="Disordered" evidence="4">
    <location>
        <begin position="131"/>
        <end position="163"/>
    </location>
</feature>
<dbReference type="InterPro" id="IPR050465">
    <property type="entry name" value="UPF0194_transport"/>
</dbReference>
<proteinExistence type="predicted"/>
<dbReference type="Pfam" id="PF25990">
    <property type="entry name" value="Beta-barrel_YknX"/>
    <property type="match status" value="1"/>
</dbReference>
<evidence type="ECO:0000256" key="1">
    <source>
        <dbReference type="ARBA" id="ARBA00004196"/>
    </source>
</evidence>
<accession>A0ABV7A830</accession>
<keyword evidence="2 3" id="KW-0175">Coiled coil</keyword>
<name>A0ABV7A830_9BACI</name>
<dbReference type="Gene3D" id="2.40.30.170">
    <property type="match status" value="1"/>
</dbReference>
<feature type="domain" description="YknX-like barrel-sandwich hybrid" evidence="5">
    <location>
        <begin position="65"/>
        <end position="223"/>
    </location>
</feature>
<evidence type="ECO:0000256" key="2">
    <source>
        <dbReference type="ARBA" id="ARBA00023054"/>
    </source>
</evidence>
<comment type="subcellular location">
    <subcellularLocation>
        <location evidence="1">Cell envelope</location>
    </subcellularLocation>
</comment>
<evidence type="ECO:0000259" key="5">
    <source>
        <dbReference type="Pfam" id="PF25984"/>
    </source>
</evidence>